<feature type="compositionally biased region" description="Gly residues" evidence="2">
    <location>
        <begin position="2075"/>
        <end position="2089"/>
    </location>
</feature>
<feature type="domain" description="Teneurin-like YD-shell" evidence="4">
    <location>
        <begin position="1783"/>
        <end position="1982"/>
    </location>
</feature>
<dbReference type="SUPFAM" id="SSF49313">
    <property type="entry name" value="Cadherin-like"/>
    <property type="match status" value="4"/>
</dbReference>
<reference evidence="5 6" key="1">
    <citation type="submission" date="2019-02" db="EMBL/GenBank/DDBJ databases">
        <title>Deep-cultivation of Planctomycetes and their phenomic and genomic characterization uncovers novel biology.</title>
        <authorList>
            <person name="Wiegand S."/>
            <person name="Jogler M."/>
            <person name="Boedeker C."/>
            <person name="Pinto D."/>
            <person name="Vollmers J."/>
            <person name="Rivas-Marin E."/>
            <person name="Kohn T."/>
            <person name="Peeters S.H."/>
            <person name="Heuer A."/>
            <person name="Rast P."/>
            <person name="Oberbeckmann S."/>
            <person name="Bunk B."/>
            <person name="Jeske O."/>
            <person name="Meyerdierks A."/>
            <person name="Storesund J.E."/>
            <person name="Kallscheuer N."/>
            <person name="Luecker S."/>
            <person name="Lage O.M."/>
            <person name="Pohl T."/>
            <person name="Merkel B.J."/>
            <person name="Hornburger P."/>
            <person name="Mueller R.-W."/>
            <person name="Bruemmer F."/>
            <person name="Labrenz M."/>
            <person name="Spormann A.M."/>
            <person name="Op den Camp H."/>
            <person name="Overmann J."/>
            <person name="Amann R."/>
            <person name="Jetten M.S.M."/>
            <person name="Mascher T."/>
            <person name="Medema M.H."/>
            <person name="Devos D.P."/>
            <person name="Kaster A.-K."/>
            <person name="Ovreas L."/>
            <person name="Rohde M."/>
            <person name="Galperin M.Y."/>
            <person name="Jogler C."/>
        </authorList>
    </citation>
    <scope>NUCLEOTIDE SEQUENCE [LARGE SCALE GENOMIC DNA]</scope>
    <source>
        <strain evidence="5 6">Poly30</strain>
    </source>
</reference>
<dbReference type="InterPro" id="IPR056823">
    <property type="entry name" value="TEN-like_YD-shell"/>
</dbReference>
<evidence type="ECO:0000256" key="3">
    <source>
        <dbReference type="SAM" id="SignalP"/>
    </source>
</evidence>
<dbReference type="EC" id="3.1.-.-" evidence="5"/>
<dbReference type="OrthoDB" id="291501at2"/>
<dbReference type="Gene3D" id="2.180.10.10">
    <property type="entry name" value="RHS repeat-associated core"/>
    <property type="match status" value="2"/>
</dbReference>
<dbReference type="NCBIfam" id="TIGR03696">
    <property type="entry name" value="Rhs_assc_core"/>
    <property type="match status" value="1"/>
</dbReference>
<feature type="region of interest" description="Disordered" evidence="2">
    <location>
        <begin position="2055"/>
        <end position="2101"/>
    </location>
</feature>
<gene>
    <name evidence="5" type="primary">wapA</name>
    <name evidence="5" type="ORF">Poly30_11060</name>
</gene>
<keyword evidence="1" id="KW-0677">Repeat</keyword>
<name>A0A518ENE3_9BACT</name>
<dbReference type="InterPro" id="IPR050708">
    <property type="entry name" value="T6SS_VgrG/RHS"/>
</dbReference>
<evidence type="ECO:0000256" key="1">
    <source>
        <dbReference type="ARBA" id="ARBA00022737"/>
    </source>
</evidence>
<dbReference type="InterPro" id="IPR006530">
    <property type="entry name" value="YD"/>
</dbReference>
<dbReference type="NCBIfam" id="TIGR01643">
    <property type="entry name" value="YD_repeat_2x"/>
    <property type="match status" value="1"/>
</dbReference>
<dbReference type="InterPro" id="IPR015919">
    <property type="entry name" value="Cadherin-like_sf"/>
</dbReference>
<dbReference type="Pfam" id="PF25023">
    <property type="entry name" value="TEN_YD-shell"/>
    <property type="match status" value="2"/>
</dbReference>
<dbReference type="Gene3D" id="2.60.40.10">
    <property type="entry name" value="Immunoglobulins"/>
    <property type="match status" value="6"/>
</dbReference>
<sequence precursor="true">MLSPQSLPLAAAAAFALSAVSLAQSTTVSVMPGYPNAPHLSPEERFFARENASVVLWGNVNQGLMVGAGATYEWVLSTNGNVSVTTDGSLAGTVTDAAFIPEEVSFALLNQSTREVVEATLIVDDGVNGSSQSTVELLVVGDTDPSTDDPVERLRLDARSAVQEGMRYLYRSQLSDGEWRVGIYGTDAATGFCLWAIQNQGHSLLNNPVEDIFAPVVERGFSHIFRNFAVRQASPADLAAPRATAALGATADGVSDLNQNGQTVRLAQLSKNGYRHPINTAAIVASLAPDHVVTEGELAGMTFKEIVEDAVDYLGANQNAGDDAFWAGTVPLFVDGRGGWNYEPASSVTRSDMSINSWAYIAMEGAIEVFGVEVPAWIKKEVEYTIIGHMKNEVGNVPFGYLTQANAGVSNQLACTGGGLTGMVLAETGVDPGDTFDRFPGFTLPDFQARRENALRYLGFRWADPGAAFFGGGNRGNYYVMWTVSRSLRATARALGLPEGENVLLENDGVLFDWETGASPGSTTVPMGAREGYWSYLVRTQDSANPDVNFRGRWTQNANQVGSEVATALSVLVLTRNVFLDPCPDLVSIPLESVEPFDGSSFEAGVPFTLTGRVVRAGSSRPIVAVEINGSPVDSLDAAGQFFKTITLEPGTNAIAIEAFDSCGSEVNTIHLEGTEFGQGIDSYGDVSTLLTLDYRNTTFSQANQWLIFEASACSQYSAPLPGPFLLVIDTIDNPNVQPVNADGVLADGRPYFAFQAAVNAPALAPGMCTAPRQIIFSNPGLQPFRYETTWLAPGNDAPTFQSTPTTLTGVGAEYRYAARAVDPELSPVSYALLAAPMAAAVDANTGLVTWMPDVADIGVHQFVLEAYDGTVGTARQTWTLEVRDGVGSEPPVFTSAPDVHAAVGSAYAYAASAFDPGGDALVFSKLDGPADLTVSPAGLVEWGFTLPGVHPVALRVTDPSGNYADQGYALAVGTVSGNAHSPSISGNPSLVASAGIPYLYQPLGTDPDPQDVLTFSLDEAPVGMNVNPSTGRVEWLPGVSQAGLVNVALRLEDGAGGYAVQAWTLDVRAQASNSAPVITSLPNRLALLGAPYEYQVEAFDAEEDPVTFEIVSGPAGMTIDATSGLITWTPGIDGPALVALKATDQASSSASFGAQVFTVDVAPINTAPMIVSSPSLDATFGLTYYYDVNALDAELQPLAYSLLEAPMGASINATNGVIVWRPTDTALGAADFEVEVADIFGATATEAFTVLVTDDTEAPEIVVQATPAAARIDEPVSLCVIAADNVGVVSRTLSVNGADQMLSPSGCASVTFTSTGTAQLVATAMDAAQNMAVVTVTLAIVDPNDMELPTIEILAPEPGSLVLGPVNVVANVDDNTPASLAWSVEYRRVDEASWTLLDSGVGAVNGGTLARFDPTMLRNDSYQIRIVANDGVNAPYALAFPVEVAGDYKLGDYTLMSTDLAVPLAGFPMAIQRGYSTLDSRPGDFGPGWMLRLAGSLRDTPMETGDLFEKAYRGDTRVTLTLPNGDLEIFKFQPVSVPFFFLAMAGFVPEGPTGGQLRPALEADTFCALSGGYFFTPFTSYNPDQFIYTDPYGNEFLMQEGVGVQRITDVSGETLTVTEGGIVSSRGPAITFQRDAAGRIERVVGPADDPNGTGAPQQVVTYEYDPATGVLLSTGPEVGPRTEYIYGDANFPYYLTEIRDPSGAPILRNKYSADGLLIAQCGPEGDIDTCEGCIAYDLDAAAAIQTITTAAGDRIELFFSDRGELLIERRWLDATSFFEIVKTYDDEGRILTETLPNNSTTTRTYDDEGRVTAFETADGKIWYQTWSDCGLAARIGPDGDATLYSYDENCRSIGVTRPTGGIEAFAYEADGRAKSVTNPEGGSICLTYDPVDGRLSGFLDQNGAQEVLDVNALGLADTRIDRSGRRVDYTFDEEGRVLREDWDDGNSIVTQYDDAGRETLIEDSVARLEFTYWPAGMIKEVKTTWLSDGAVERVVYGTGDINAPGIGFDLRGNLASVLDSRGGETLYEYDALGRIKSLRWPGAGGGAGVLGGGAGSGSGQAAGVTGKSSAGGPVLAGGPGTSSGGTSSGGSSVQGTPAPEATVQFDWNDPLLGDSWILREVRRIAGSPTDAPSITTRYEYDAEGAPSSLRLIEHLRTSDASQIQFYDLLRTTDGFIGGYTDTLGQHVAQLDGNQRILSVDHPAGPQPDESYTYDLNGNRIASSVDTGYVHDIDDGVGTDRLERTDRFQFTYDALGSMLTMTEPSTAESFEMTYDHRRRIRSITRFDSGVQTRRVELDYDPLGRLIEQRVDGVATRILYEAFNPIVFTDLAGNVIERRLYSRLYDDIHAVARGPELLWPLRDPSGTIREWSSADATSVTPLTYDTFGNLLSGSTAGLPSLGFQSRDRIADLPFYHFRARTYDPRTGRFCQEDQIRPFGYDFAENNPLMFVDPTGESAALEYVCLAGFSIGASTTVANMTKGVFETSMKGVALGLTLGTTGGGGGAGAAAALGREALQNFWLSITVDFAILVIPINLPCAVDALDLAGDVAGAAGAGSGGLKSRLIGNPLKDYLKNNYMNGPGGFFSM</sequence>
<dbReference type="InterPro" id="IPR013783">
    <property type="entry name" value="Ig-like_fold"/>
</dbReference>
<accession>A0A518ENE3</accession>
<dbReference type="Proteomes" id="UP000320390">
    <property type="component" value="Chromosome"/>
</dbReference>
<evidence type="ECO:0000256" key="2">
    <source>
        <dbReference type="SAM" id="MobiDB-lite"/>
    </source>
</evidence>
<dbReference type="InterPro" id="IPR022385">
    <property type="entry name" value="Rhs_assc_core"/>
</dbReference>
<dbReference type="PANTHER" id="PTHR32305:SF15">
    <property type="entry name" value="PROTEIN RHSA-RELATED"/>
    <property type="match status" value="1"/>
</dbReference>
<keyword evidence="6" id="KW-1185">Reference proteome</keyword>
<dbReference type="Pfam" id="PF05345">
    <property type="entry name" value="He_PIG"/>
    <property type="match status" value="3"/>
</dbReference>
<keyword evidence="5" id="KW-0378">Hydrolase</keyword>
<evidence type="ECO:0000313" key="5">
    <source>
        <dbReference type="EMBL" id="QDV05608.1"/>
    </source>
</evidence>
<protein>
    <submittedName>
        <fullName evidence="5">tRNA(Glu)-specific nuclease WapA</fullName>
        <ecNumber evidence="5">3.1.-.-</ecNumber>
    </submittedName>
</protein>
<dbReference type="GO" id="GO:0016020">
    <property type="term" value="C:membrane"/>
    <property type="evidence" value="ECO:0007669"/>
    <property type="project" value="InterPro"/>
</dbReference>
<feature type="chain" id="PRO_5022198301" evidence="3">
    <location>
        <begin position="24"/>
        <end position="2587"/>
    </location>
</feature>
<keyword evidence="3" id="KW-0732">Signal</keyword>
<dbReference type="PANTHER" id="PTHR32305">
    <property type="match status" value="1"/>
</dbReference>
<feature type="domain" description="Teneurin-like YD-shell" evidence="4">
    <location>
        <begin position="2195"/>
        <end position="2432"/>
    </location>
</feature>
<evidence type="ECO:0000313" key="6">
    <source>
        <dbReference type="Proteomes" id="UP000320390"/>
    </source>
</evidence>
<dbReference type="EMBL" id="CP036434">
    <property type="protein sequence ID" value="QDV05608.1"/>
    <property type="molecule type" value="Genomic_DNA"/>
</dbReference>
<organism evidence="5 6">
    <name type="scientific">Saltatorellus ferox</name>
    <dbReference type="NCBI Taxonomy" id="2528018"/>
    <lineage>
        <taxon>Bacteria</taxon>
        <taxon>Pseudomonadati</taxon>
        <taxon>Planctomycetota</taxon>
        <taxon>Planctomycetia</taxon>
        <taxon>Planctomycetia incertae sedis</taxon>
        <taxon>Saltatorellus</taxon>
    </lineage>
</organism>
<evidence type="ECO:0000259" key="4">
    <source>
        <dbReference type="Pfam" id="PF25023"/>
    </source>
</evidence>
<dbReference type="RefSeq" id="WP_145195050.1">
    <property type="nucleotide sequence ID" value="NZ_CP036434.1"/>
</dbReference>
<dbReference type="GO" id="GO:0005509">
    <property type="term" value="F:calcium ion binding"/>
    <property type="evidence" value="ECO:0007669"/>
    <property type="project" value="InterPro"/>
</dbReference>
<feature type="signal peptide" evidence="3">
    <location>
        <begin position="1"/>
        <end position="23"/>
    </location>
</feature>
<dbReference type="GO" id="GO:0016787">
    <property type="term" value="F:hydrolase activity"/>
    <property type="evidence" value="ECO:0007669"/>
    <property type="project" value="UniProtKB-KW"/>
</dbReference>
<proteinExistence type="predicted"/>